<dbReference type="AlphaFoldDB" id="A0A6N9ZR55"/>
<comment type="caution">
    <text evidence="14">The sequence shown here is derived from an EMBL/GenBank/DDBJ whole genome shotgun (WGS) entry which is preliminary data.</text>
</comment>
<evidence type="ECO:0000256" key="7">
    <source>
        <dbReference type="ARBA" id="ARBA00022898"/>
    </source>
</evidence>
<evidence type="ECO:0000256" key="5">
    <source>
        <dbReference type="ARBA" id="ARBA00022691"/>
    </source>
</evidence>
<keyword evidence="5" id="KW-0949">S-adenosyl-L-methionine</keyword>
<dbReference type="Gene3D" id="3.20.20.70">
    <property type="entry name" value="Aldolase class I"/>
    <property type="match status" value="1"/>
</dbReference>
<accession>A0A6N9ZR55</accession>
<dbReference type="GO" id="GO:0046872">
    <property type="term" value="F:metal ion binding"/>
    <property type="evidence" value="ECO:0007669"/>
    <property type="project" value="UniProtKB-KW"/>
</dbReference>
<dbReference type="PANTHER" id="PTHR30538">
    <property type="entry name" value="LYSINE 2,3-AMINOMUTASE-RELATED"/>
    <property type="match status" value="1"/>
</dbReference>
<dbReference type="PROSITE" id="PS51918">
    <property type="entry name" value="RADICAL_SAM"/>
    <property type="match status" value="1"/>
</dbReference>
<gene>
    <name evidence="14" type="ORF">GR206_29860</name>
</gene>
<keyword evidence="8" id="KW-0408">Iron</keyword>
<dbReference type="InterPro" id="IPR003739">
    <property type="entry name" value="Lys_aminomutase/Glu_NH3_mut"/>
</dbReference>
<dbReference type="Proteomes" id="UP000468864">
    <property type="component" value="Unassembled WGS sequence"/>
</dbReference>
<keyword evidence="6 11" id="KW-0479">Metal-binding</keyword>
<evidence type="ECO:0000256" key="8">
    <source>
        <dbReference type="ARBA" id="ARBA00023004"/>
    </source>
</evidence>
<protein>
    <submittedName>
        <fullName evidence="14">Lysine-2,3-aminomutase-like protein</fullName>
    </submittedName>
</protein>
<keyword evidence="7 12" id="KW-0663">Pyridoxal phosphate</keyword>
<sequence>MNVVKPIKSVDDLVKAGLVAPADRVALEEVAARYAVALTPAISKVIDRADPDDPIARQFVPDAAELTIAPEERADPIGDHAHSPVEGIVHRYPDRVLLKAVHVCPVYCRFCFRREMVGPQGLGTLDAAAMQAAFDYIRSHEEIWEVILTGGDPLVLSPRRLHEIMEALAGIAHVKIVRFHTRVPVVDPEKIDAALIAALKASGKTVYVALHANHPRELTMEARAACARLVDAGIAMVSQSVLLKGVNDDPDVLARLMKAFVEIRVKPYYLHHPDLAPGTSHFRVTIEEGQEIVAALRGRISGLCQPAYILDIPGGHGKAVVSASAIRATGEGCYSVTDYRGGEHSYPPAD</sequence>
<evidence type="ECO:0000256" key="9">
    <source>
        <dbReference type="ARBA" id="ARBA00023014"/>
    </source>
</evidence>
<dbReference type="InterPro" id="IPR007197">
    <property type="entry name" value="rSAM"/>
</dbReference>
<dbReference type="NCBIfam" id="TIGR03822">
    <property type="entry name" value="AblA_like_2"/>
    <property type="match status" value="1"/>
</dbReference>
<reference evidence="14 15" key="1">
    <citation type="submission" date="2019-12" db="EMBL/GenBank/DDBJ databases">
        <title>Rhizobium genotypes associated with high levels of biological nitrogen fixation by grain legumes in a temperate-maritime cropping system.</title>
        <authorList>
            <person name="Maluk M."/>
            <person name="Francesc Ferrando Molina F."/>
            <person name="Lopez Del Egido L."/>
            <person name="Lafos M."/>
            <person name="Langarica-Fuentes A."/>
            <person name="Gebre Yohannes G."/>
            <person name="Young M.W."/>
            <person name="Martin P."/>
            <person name="Gantlett R."/>
            <person name="Kenicer G."/>
            <person name="Hawes C."/>
            <person name="Begg G.S."/>
            <person name="Quilliam R.S."/>
            <person name="Squire G.R."/>
            <person name="Poole P.S."/>
            <person name="Young P.W."/>
            <person name="Iannetta P.M."/>
            <person name="James E.K."/>
        </authorList>
    </citation>
    <scope>NUCLEOTIDE SEQUENCE [LARGE SCALE GENOMIC DNA]</scope>
    <source>
        <strain evidence="14 15">JHI2449</strain>
    </source>
</reference>
<feature type="domain" description="Radical SAM core" evidence="13">
    <location>
        <begin position="90"/>
        <end position="313"/>
    </location>
</feature>
<feature type="binding site" evidence="11">
    <location>
        <position position="111"/>
    </location>
    <ligand>
        <name>[4Fe-4S] cluster</name>
        <dbReference type="ChEBI" id="CHEBI:49883"/>
        <note>4Fe-4S-S-AdoMet</note>
    </ligand>
</feature>
<comment type="similarity">
    <text evidence="3">Belongs to the radical SAM superfamily. KamA family.</text>
</comment>
<keyword evidence="10" id="KW-0413">Isomerase</keyword>
<dbReference type="NCBIfam" id="TIGR00238">
    <property type="entry name" value="KamA family radical SAM protein"/>
    <property type="match status" value="1"/>
</dbReference>
<dbReference type="SFLD" id="SFLDS00029">
    <property type="entry name" value="Radical_SAM"/>
    <property type="match status" value="1"/>
</dbReference>
<evidence type="ECO:0000256" key="12">
    <source>
        <dbReference type="PIRSR" id="PIRSR603739-50"/>
    </source>
</evidence>
<dbReference type="PANTHER" id="PTHR30538:SF1">
    <property type="entry name" value="L-LYSINE 2,3-AMINOMUTASE"/>
    <property type="match status" value="1"/>
</dbReference>
<evidence type="ECO:0000313" key="15">
    <source>
        <dbReference type="Proteomes" id="UP000468864"/>
    </source>
</evidence>
<comment type="cofactor">
    <cofactor evidence="1 12">
        <name>pyridoxal 5'-phosphate</name>
        <dbReference type="ChEBI" id="CHEBI:597326"/>
    </cofactor>
</comment>
<evidence type="ECO:0000256" key="10">
    <source>
        <dbReference type="ARBA" id="ARBA00023235"/>
    </source>
</evidence>
<dbReference type="RefSeq" id="WP_163882915.1">
    <property type="nucleotide sequence ID" value="NZ_WUEP01000032.1"/>
</dbReference>
<evidence type="ECO:0000313" key="14">
    <source>
        <dbReference type="EMBL" id="NEH95168.1"/>
    </source>
</evidence>
<evidence type="ECO:0000256" key="6">
    <source>
        <dbReference type="ARBA" id="ARBA00022723"/>
    </source>
</evidence>
<evidence type="ECO:0000256" key="4">
    <source>
        <dbReference type="ARBA" id="ARBA00022485"/>
    </source>
</evidence>
<organism evidence="14 15">
    <name type="scientific">Rhizobium laguerreae</name>
    <dbReference type="NCBI Taxonomy" id="1076926"/>
    <lineage>
        <taxon>Bacteria</taxon>
        <taxon>Pseudomonadati</taxon>
        <taxon>Pseudomonadota</taxon>
        <taxon>Alphaproteobacteria</taxon>
        <taxon>Hyphomicrobiales</taxon>
        <taxon>Rhizobiaceae</taxon>
        <taxon>Rhizobium/Agrobacterium group</taxon>
        <taxon>Rhizobium</taxon>
    </lineage>
</organism>
<dbReference type="SFLD" id="SFLDG01070">
    <property type="entry name" value="PLP-dependent"/>
    <property type="match status" value="1"/>
</dbReference>
<dbReference type="GO" id="GO:0016853">
    <property type="term" value="F:isomerase activity"/>
    <property type="evidence" value="ECO:0007669"/>
    <property type="project" value="UniProtKB-KW"/>
</dbReference>
<feature type="modified residue" description="N6-(pyridoxal phosphate)lysine" evidence="12">
    <location>
        <position position="318"/>
    </location>
</feature>
<dbReference type="CDD" id="cd01335">
    <property type="entry name" value="Radical_SAM"/>
    <property type="match status" value="1"/>
</dbReference>
<dbReference type="PIRSF" id="PIRSF004911">
    <property type="entry name" value="DUF160"/>
    <property type="match status" value="1"/>
</dbReference>
<evidence type="ECO:0000256" key="11">
    <source>
        <dbReference type="PIRSR" id="PIRSR004911-1"/>
    </source>
</evidence>
<feature type="binding site" evidence="11">
    <location>
        <position position="104"/>
    </location>
    <ligand>
        <name>[4Fe-4S] cluster</name>
        <dbReference type="ChEBI" id="CHEBI:49883"/>
        <note>4Fe-4S-S-AdoMet</note>
    </ligand>
</feature>
<evidence type="ECO:0000256" key="1">
    <source>
        <dbReference type="ARBA" id="ARBA00001933"/>
    </source>
</evidence>
<comment type="cofactor">
    <cofactor evidence="2">
        <name>[4Fe-4S] cluster</name>
        <dbReference type="ChEBI" id="CHEBI:49883"/>
    </cofactor>
</comment>
<dbReference type="EMBL" id="WUEP01000032">
    <property type="protein sequence ID" value="NEH95168.1"/>
    <property type="molecule type" value="Genomic_DNA"/>
</dbReference>
<evidence type="ECO:0000259" key="13">
    <source>
        <dbReference type="PROSITE" id="PS51918"/>
    </source>
</evidence>
<keyword evidence="4 11" id="KW-0004">4Fe-4S</keyword>
<dbReference type="InterPro" id="IPR013785">
    <property type="entry name" value="Aldolase_TIM"/>
</dbReference>
<dbReference type="GO" id="GO:0051539">
    <property type="term" value="F:4 iron, 4 sulfur cluster binding"/>
    <property type="evidence" value="ECO:0007669"/>
    <property type="project" value="UniProtKB-KW"/>
</dbReference>
<dbReference type="Pfam" id="PF04055">
    <property type="entry name" value="Radical_SAM"/>
    <property type="match status" value="1"/>
</dbReference>
<proteinExistence type="inferred from homology"/>
<dbReference type="InterPro" id="IPR058240">
    <property type="entry name" value="rSAM_sf"/>
</dbReference>
<feature type="binding site" evidence="11">
    <location>
        <position position="108"/>
    </location>
    <ligand>
        <name>[4Fe-4S] cluster</name>
        <dbReference type="ChEBI" id="CHEBI:49883"/>
        <note>4Fe-4S-S-AdoMet</note>
    </ligand>
</feature>
<keyword evidence="9 11" id="KW-0411">Iron-sulfur</keyword>
<evidence type="ECO:0000256" key="3">
    <source>
        <dbReference type="ARBA" id="ARBA00008703"/>
    </source>
</evidence>
<evidence type="ECO:0000256" key="2">
    <source>
        <dbReference type="ARBA" id="ARBA00001966"/>
    </source>
</evidence>
<dbReference type="SUPFAM" id="SSF102114">
    <property type="entry name" value="Radical SAM enzymes"/>
    <property type="match status" value="1"/>
</dbReference>
<dbReference type="InterPro" id="IPR022447">
    <property type="entry name" value="Lys_aminomutase-rel"/>
</dbReference>
<name>A0A6N9ZR55_9HYPH</name>